<evidence type="ECO:0008006" key="3">
    <source>
        <dbReference type="Google" id="ProtNLM"/>
    </source>
</evidence>
<dbReference type="Pfam" id="PF01263">
    <property type="entry name" value="Aldose_epim"/>
    <property type="match status" value="1"/>
</dbReference>
<dbReference type="InterPro" id="IPR011013">
    <property type="entry name" value="Gal_mutarotase_sf_dom"/>
</dbReference>
<organism evidence="1 2">
    <name type="scientific">Sphingorhabdus contaminans</name>
    <dbReference type="NCBI Taxonomy" id="1343899"/>
    <lineage>
        <taxon>Bacteria</taxon>
        <taxon>Pseudomonadati</taxon>
        <taxon>Pseudomonadota</taxon>
        <taxon>Alphaproteobacteria</taxon>
        <taxon>Sphingomonadales</taxon>
        <taxon>Sphingomonadaceae</taxon>
        <taxon>Sphingorhabdus</taxon>
    </lineage>
</organism>
<dbReference type="AlphaFoldDB" id="A0A553W928"/>
<dbReference type="GO" id="GO:0016853">
    <property type="term" value="F:isomerase activity"/>
    <property type="evidence" value="ECO:0007669"/>
    <property type="project" value="InterPro"/>
</dbReference>
<sequence length="307" mass="34652">MYSMHPSLLQLAMNNSPETLHLRHGSSECVICPEIGGTIVAWAVDGQNMLRRTDSQALHSRDPLRFSSFPLVPFSNRIGFGLFHWLGEEIEIDPNFSPEPHAIHGIGWKSVWDAERISEAEIVMRYHHKRDSRWPWSFSATQHVRLDGERLYLKLEAFNLSEECAPLAFGHHPYFDQHGAFLQFDAKHVLMNDHLGLPTHMLSPEGSYDFRDGESVTGKNIDHCYADWGGVAKILWNDRPLGLHIESNMPAAVLYIPQYGESFCFEPVPHINNSLNRPAEEPAMPTVPSGGSYRSHITLSAVPAHSL</sequence>
<name>A0A553W928_9SPHN</name>
<dbReference type="GO" id="GO:0005975">
    <property type="term" value="P:carbohydrate metabolic process"/>
    <property type="evidence" value="ECO:0007669"/>
    <property type="project" value="InterPro"/>
</dbReference>
<dbReference type="EMBL" id="VKKU01000002">
    <property type="protein sequence ID" value="TSB01199.1"/>
    <property type="molecule type" value="Genomic_DNA"/>
</dbReference>
<keyword evidence="2" id="KW-1185">Reference proteome</keyword>
<proteinExistence type="predicted"/>
<protein>
    <recommendedName>
        <fullName evidence="3">Aldose 1-epimerase</fullName>
    </recommendedName>
</protein>
<dbReference type="GO" id="GO:0030246">
    <property type="term" value="F:carbohydrate binding"/>
    <property type="evidence" value="ECO:0007669"/>
    <property type="project" value="InterPro"/>
</dbReference>
<dbReference type="InterPro" id="IPR014718">
    <property type="entry name" value="GH-type_carb-bd"/>
</dbReference>
<accession>A0A553W928</accession>
<gene>
    <name evidence="1" type="ORF">FOM92_08220</name>
</gene>
<dbReference type="Proteomes" id="UP000320160">
    <property type="component" value="Unassembled WGS sequence"/>
</dbReference>
<evidence type="ECO:0000313" key="2">
    <source>
        <dbReference type="Proteomes" id="UP000320160"/>
    </source>
</evidence>
<dbReference type="Gene3D" id="2.70.98.10">
    <property type="match status" value="1"/>
</dbReference>
<dbReference type="OrthoDB" id="9796517at2"/>
<comment type="caution">
    <text evidence="1">The sequence shown here is derived from an EMBL/GenBank/DDBJ whole genome shotgun (WGS) entry which is preliminary data.</text>
</comment>
<dbReference type="InterPro" id="IPR008183">
    <property type="entry name" value="Aldose_1/G6P_1-epimerase"/>
</dbReference>
<evidence type="ECO:0000313" key="1">
    <source>
        <dbReference type="EMBL" id="TSB01199.1"/>
    </source>
</evidence>
<dbReference type="SUPFAM" id="SSF74650">
    <property type="entry name" value="Galactose mutarotase-like"/>
    <property type="match status" value="1"/>
</dbReference>
<reference evidence="1 2" key="1">
    <citation type="submission" date="2019-07" db="EMBL/GenBank/DDBJ databases">
        <authorList>
            <person name="Park M."/>
        </authorList>
    </citation>
    <scope>NUCLEOTIDE SEQUENCE [LARGE SCALE GENOMIC DNA]</scope>
    <source>
        <strain evidence="1 2">KCTC32445</strain>
    </source>
</reference>